<evidence type="ECO:0000313" key="2">
    <source>
        <dbReference type="EMBL" id="AFZ59452.1"/>
    </source>
</evidence>
<dbReference type="Proteomes" id="UP000010474">
    <property type="component" value="Chromosome"/>
</dbReference>
<proteinExistence type="predicted"/>
<dbReference type="NCBIfam" id="TIGR04052">
    <property type="entry name" value="MbnP_like_WxW"/>
    <property type="match status" value="1"/>
</dbReference>
<dbReference type="InterPro" id="IPR023977">
    <property type="entry name" value="MbnP-like"/>
</dbReference>
<evidence type="ECO:0000259" key="1">
    <source>
        <dbReference type="Pfam" id="PF20243"/>
    </source>
</evidence>
<dbReference type="Pfam" id="PF20243">
    <property type="entry name" value="MbnP"/>
    <property type="match status" value="1"/>
</dbReference>
<dbReference type="KEGG" id="acy:Anacy_4083"/>
<organism evidence="2 3">
    <name type="scientific">Anabaena cylindrica (strain ATCC 27899 / PCC 7122)</name>
    <dbReference type="NCBI Taxonomy" id="272123"/>
    <lineage>
        <taxon>Bacteria</taxon>
        <taxon>Bacillati</taxon>
        <taxon>Cyanobacteriota</taxon>
        <taxon>Cyanophyceae</taxon>
        <taxon>Nostocales</taxon>
        <taxon>Nostocaceae</taxon>
        <taxon>Anabaena</taxon>
    </lineage>
</organism>
<keyword evidence="3" id="KW-1185">Reference proteome</keyword>
<gene>
    <name evidence="2" type="ordered locus">Anacy_4083</name>
</gene>
<dbReference type="InterPro" id="IPR046863">
    <property type="entry name" value="MbnP-like_dom"/>
</dbReference>
<dbReference type="eggNOG" id="ENOG5030DUI">
    <property type="taxonomic scope" value="Bacteria"/>
</dbReference>
<reference evidence="3" key="1">
    <citation type="journal article" date="2013" name="Proc. Natl. Acad. Sci. U.S.A.">
        <title>Improving the coverage of the cyanobacterial phylum using diversity-driven genome sequencing.</title>
        <authorList>
            <person name="Shih P.M."/>
            <person name="Wu D."/>
            <person name="Latifi A."/>
            <person name="Axen S.D."/>
            <person name="Fewer D.P."/>
            <person name="Talla E."/>
            <person name="Calteau A."/>
            <person name="Cai F."/>
            <person name="Tandeau de Marsac N."/>
            <person name="Rippka R."/>
            <person name="Herdman M."/>
            <person name="Sivonen K."/>
            <person name="Coursin T."/>
            <person name="Laurent T."/>
            <person name="Goodwin L."/>
            <person name="Nolan M."/>
            <person name="Davenport K.W."/>
            <person name="Han C.S."/>
            <person name="Rubin E.M."/>
            <person name="Eisen J.A."/>
            <person name="Woyke T."/>
            <person name="Gugger M."/>
            <person name="Kerfeld C.A."/>
        </authorList>
    </citation>
    <scope>NUCLEOTIDE SEQUENCE [LARGE SCALE GENOMIC DNA]</scope>
    <source>
        <strain evidence="3">ATCC 27899 / PCC 7122</strain>
    </source>
</reference>
<name>K9ZLM8_ANACC</name>
<dbReference type="AlphaFoldDB" id="K9ZLM8"/>
<accession>K9ZLM8</accession>
<evidence type="ECO:0000313" key="3">
    <source>
        <dbReference type="Proteomes" id="UP000010474"/>
    </source>
</evidence>
<dbReference type="OrthoDB" id="64245at2"/>
<dbReference type="HOGENOM" id="CLU_061770_0_0_3"/>
<protein>
    <recommendedName>
        <fullName evidence="1">Copper-binding protein MbnP-like domain-containing protein</fullName>
    </recommendedName>
</protein>
<dbReference type="PATRIC" id="fig|272123.3.peg.4431"/>
<sequence length="299" mass="32666">MKRQLLLTSTTMVGIILVGNFGGVTKTVAQTSNNQEVTINFQGRVGKQPFECGKTYTLGKPATKVTPDDFRFYVSDIALIDNNGKSIPVNLTQDGKWQYQNVALLDFENKSGGCANGTVETRNQIVGTIPKGNYQGLQFTLGLPFNLNHADSVIAPSPLNLTSLWWNWLFGYKFARLDWKTQTHNSQVKHGEKSEKAQGFPIHLGSTGCQSIEGSQSPSTCSNLNTSKVIFTKFDVSKNVVIADIAALIGNTNLTINKKNTPPGCMSSPDDSDCNVIMTNFGLPFNGKAAAKQKFFRVE</sequence>
<dbReference type="RefSeq" id="WP_015216070.1">
    <property type="nucleotide sequence ID" value="NC_019771.1"/>
</dbReference>
<dbReference type="STRING" id="272123.Anacy_4083"/>
<feature type="domain" description="Copper-binding protein MbnP-like" evidence="1">
    <location>
        <begin position="35"/>
        <end position="267"/>
    </location>
</feature>
<dbReference type="EMBL" id="CP003659">
    <property type="protein sequence ID" value="AFZ59452.1"/>
    <property type="molecule type" value="Genomic_DNA"/>
</dbReference>